<organism evidence="1 2">
    <name type="scientific">Runella aurantiaca</name>
    <dbReference type="NCBI Taxonomy" id="2282308"/>
    <lineage>
        <taxon>Bacteria</taxon>
        <taxon>Pseudomonadati</taxon>
        <taxon>Bacteroidota</taxon>
        <taxon>Cytophagia</taxon>
        <taxon>Cytophagales</taxon>
        <taxon>Spirosomataceae</taxon>
        <taxon>Runella</taxon>
    </lineage>
</organism>
<dbReference type="Proteomes" id="UP000253141">
    <property type="component" value="Unassembled WGS sequence"/>
</dbReference>
<dbReference type="RefSeq" id="WP_114460771.1">
    <property type="nucleotide sequence ID" value="NZ_QPIW01000005.1"/>
</dbReference>
<dbReference type="OrthoDB" id="5918473at2"/>
<evidence type="ECO:0000313" key="2">
    <source>
        <dbReference type="Proteomes" id="UP000253141"/>
    </source>
</evidence>
<dbReference type="EMBL" id="QPIW01000005">
    <property type="protein sequence ID" value="RDB06400.1"/>
    <property type="molecule type" value="Genomic_DNA"/>
</dbReference>
<evidence type="ECO:0008006" key="3">
    <source>
        <dbReference type="Google" id="ProtNLM"/>
    </source>
</evidence>
<reference evidence="1 2" key="1">
    <citation type="submission" date="2018-07" db="EMBL/GenBank/DDBJ databases">
        <title>Genome analysis of Runella aurantiaca.</title>
        <authorList>
            <person name="Yang X."/>
        </authorList>
    </citation>
    <scope>NUCLEOTIDE SEQUENCE [LARGE SCALE GENOMIC DNA]</scope>
    <source>
        <strain evidence="1 2">YX9</strain>
    </source>
</reference>
<name>A0A369IC01_9BACT</name>
<accession>A0A369IC01</accession>
<comment type="caution">
    <text evidence="1">The sequence shown here is derived from an EMBL/GenBank/DDBJ whole genome shotgun (WGS) entry which is preliminary data.</text>
</comment>
<dbReference type="AlphaFoldDB" id="A0A369IC01"/>
<evidence type="ECO:0000313" key="1">
    <source>
        <dbReference type="EMBL" id="RDB06400.1"/>
    </source>
</evidence>
<keyword evidence="2" id="KW-1185">Reference proteome</keyword>
<sequence>MINFVKTDEAPACLAIEKAKPKSENYRCKDVVKQVSDDFFDKCYLCEDKHVKDINVEHFEPHRGNRDKMFDWKNLFFACSYCNNIKLGDEAPLLNCTDASLRLVNIIKLEIDTSRLPDRHFFITPLIHDQPTLNTALLLHKIYNGKEKPTPLKERGALNLRKRIVGHLSEFNDLIEEYRLGVLSKERMKKKIINELRIDSAFTAFKVWLVRDEAELFQEFAEYLPQ</sequence>
<dbReference type="Gene3D" id="1.10.30.50">
    <property type="match status" value="1"/>
</dbReference>
<protein>
    <recommendedName>
        <fullName evidence="3">HNH domain-containing protein</fullName>
    </recommendedName>
</protein>
<proteinExistence type="predicted"/>
<gene>
    <name evidence="1" type="ORF">DVG78_09085</name>
</gene>